<dbReference type="OrthoDB" id="6345052at2759"/>
<keyword evidence="2" id="KW-1185">Reference proteome</keyword>
<protein>
    <recommendedName>
        <fullName evidence="3">Tc1-like transposase DDE domain-containing protein</fullName>
    </recommendedName>
</protein>
<evidence type="ECO:0000313" key="2">
    <source>
        <dbReference type="Proteomes" id="UP000440578"/>
    </source>
</evidence>
<dbReference type="Proteomes" id="UP000440578">
    <property type="component" value="Unassembled WGS sequence"/>
</dbReference>
<dbReference type="GO" id="GO:0003676">
    <property type="term" value="F:nucleic acid binding"/>
    <property type="evidence" value="ECO:0007669"/>
    <property type="project" value="InterPro"/>
</dbReference>
<gene>
    <name evidence="1" type="ORF">FJT64_004335</name>
</gene>
<dbReference type="PANTHER" id="PTHR33939:SF1">
    <property type="entry name" value="DUF4371 DOMAIN-CONTAINING PROTEIN"/>
    <property type="match status" value="1"/>
</dbReference>
<organism evidence="1 2">
    <name type="scientific">Amphibalanus amphitrite</name>
    <name type="common">Striped barnacle</name>
    <name type="synonym">Balanus amphitrite</name>
    <dbReference type="NCBI Taxonomy" id="1232801"/>
    <lineage>
        <taxon>Eukaryota</taxon>
        <taxon>Metazoa</taxon>
        <taxon>Ecdysozoa</taxon>
        <taxon>Arthropoda</taxon>
        <taxon>Crustacea</taxon>
        <taxon>Multicrustacea</taxon>
        <taxon>Cirripedia</taxon>
        <taxon>Thoracica</taxon>
        <taxon>Thoracicalcarea</taxon>
        <taxon>Balanomorpha</taxon>
        <taxon>Balanoidea</taxon>
        <taxon>Balanidae</taxon>
        <taxon>Amphibalaninae</taxon>
        <taxon>Amphibalanus</taxon>
    </lineage>
</organism>
<dbReference type="InterPro" id="IPR036397">
    <property type="entry name" value="RNaseH_sf"/>
</dbReference>
<reference evidence="1 2" key="1">
    <citation type="submission" date="2019-07" db="EMBL/GenBank/DDBJ databases">
        <title>Draft genome assembly of a fouling barnacle, Amphibalanus amphitrite (Darwin, 1854): The first reference genome for Thecostraca.</title>
        <authorList>
            <person name="Kim W."/>
        </authorList>
    </citation>
    <scope>NUCLEOTIDE SEQUENCE [LARGE SCALE GENOMIC DNA]</scope>
    <source>
        <strain evidence="1">SNU_AA5</strain>
        <tissue evidence="1">Soma without cirri and trophi</tissue>
    </source>
</reference>
<evidence type="ECO:0008006" key="3">
    <source>
        <dbReference type="Google" id="ProtNLM"/>
    </source>
</evidence>
<dbReference type="EMBL" id="VIIS01001437">
    <property type="protein sequence ID" value="KAF0298322.1"/>
    <property type="molecule type" value="Genomic_DNA"/>
</dbReference>
<dbReference type="Gene3D" id="3.30.420.10">
    <property type="entry name" value="Ribonuclease H-like superfamily/Ribonuclease H"/>
    <property type="match status" value="1"/>
</dbReference>
<dbReference type="PANTHER" id="PTHR33939">
    <property type="entry name" value="PROTEIN CBG22215"/>
    <property type="match status" value="1"/>
</dbReference>
<accession>A0A6A4W5P5</accession>
<name>A0A6A4W5P5_AMPAM</name>
<evidence type="ECO:0000313" key="1">
    <source>
        <dbReference type="EMBL" id="KAF0298322.1"/>
    </source>
</evidence>
<dbReference type="AlphaFoldDB" id="A0A6A4W5P5"/>
<comment type="caution">
    <text evidence="1">The sequence shown here is derived from an EMBL/GenBank/DDBJ whole genome shotgun (WGS) entry which is preliminary data.</text>
</comment>
<sequence>MKSAPRTGVVQKIDDFDVCAIKRAIHNMYEKGERVTLNSILMKVTSELDLTFSRSSLRKILLQNGFRYRKVNNRKLLMERPYVRAARARYLREMRRIRNTEPDRAVIYLDETWFSQFDFDQKGWLDDREFCGRRSVVGKGKRLIIVHAGSRDGFVGDALLTTWTDGKSTDYHDSMNAQHFEEWFSSLLQNIPANSVIVMDNASYHSRIKNKTPM</sequence>
<proteinExistence type="predicted"/>